<dbReference type="EMBL" id="JAZGQO010000021">
    <property type="protein sequence ID" value="KAK6165314.1"/>
    <property type="molecule type" value="Genomic_DNA"/>
</dbReference>
<dbReference type="Pfam" id="PF00415">
    <property type="entry name" value="RCC1"/>
    <property type="match status" value="5"/>
</dbReference>
<dbReference type="Pfam" id="PF02204">
    <property type="entry name" value="VPS9"/>
    <property type="match status" value="1"/>
</dbReference>
<dbReference type="InterPro" id="IPR035899">
    <property type="entry name" value="DBL_dom_sf"/>
</dbReference>
<dbReference type="Proteomes" id="UP001347796">
    <property type="component" value="Unassembled WGS sequence"/>
</dbReference>
<dbReference type="Gene3D" id="1.20.1050.80">
    <property type="entry name" value="VPS9 domain"/>
    <property type="match status" value="1"/>
</dbReference>
<dbReference type="InterPro" id="IPR003409">
    <property type="entry name" value="MORN"/>
</dbReference>
<feature type="repeat" description="RCC1" evidence="3">
    <location>
        <begin position="174"/>
        <end position="223"/>
    </location>
</feature>
<dbReference type="GO" id="GO:0005737">
    <property type="term" value="C:cytoplasm"/>
    <property type="evidence" value="ECO:0007669"/>
    <property type="project" value="TreeGrafter"/>
</dbReference>
<feature type="compositionally biased region" description="Basic and acidic residues" evidence="4">
    <location>
        <begin position="635"/>
        <end position="646"/>
    </location>
</feature>
<accession>A0AAN8GFG4</accession>
<reference evidence="6 7" key="1">
    <citation type="submission" date="2024-01" db="EMBL/GenBank/DDBJ databases">
        <title>The genome of the rayed Mediterranean limpet Patella caerulea (Linnaeus, 1758).</title>
        <authorList>
            <person name="Anh-Thu Weber A."/>
            <person name="Halstead-Nussloch G."/>
        </authorList>
    </citation>
    <scope>NUCLEOTIDE SEQUENCE [LARGE SCALE GENOMIC DNA]</scope>
    <source>
        <strain evidence="6">AATW-2023a</strain>
        <tissue evidence="6">Whole specimen</tissue>
    </source>
</reference>
<evidence type="ECO:0000256" key="2">
    <source>
        <dbReference type="ARBA" id="ARBA00022737"/>
    </source>
</evidence>
<organism evidence="6 7">
    <name type="scientific">Patella caerulea</name>
    <name type="common">Rayed Mediterranean limpet</name>
    <dbReference type="NCBI Taxonomy" id="87958"/>
    <lineage>
        <taxon>Eukaryota</taxon>
        <taxon>Metazoa</taxon>
        <taxon>Spiralia</taxon>
        <taxon>Lophotrochozoa</taxon>
        <taxon>Mollusca</taxon>
        <taxon>Gastropoda</taxon>
        <taxon>Patellogastropoda</taxon>
        <taxon>Patelloidea</taxon>
        <taxon>Patellidae</taxon>
        <taxon>Patella</taxon>
    </lineage>
</organism>
<comment type="caution">
    <text evidence="6">The sequence shown here is derived from an EMBL/GenBank/DDBJ whole genome shotgun (WGS) entry which is preliminary data.</text>
</comment>
<evidence type="ECO:0000259" key="5">
    <source>
        <dbReference type="PROSITE" id="PS51205"/>
    </source>
</evidence>
<feature type="compositionally biased region" description="Polar residues" evidence="4">
    <location>
        <begin position="294"/>
        <end position="318"/>
    </location>
</feature>
<dbReference type="GO" id="GO:0031267">
    <property type="term" value="F:small GTPase binding"/>
    <property type="evidence" value="ECO:0007669"/>
    <property type="project" value="TreeGrafter"/>
</dbReference>
<dbReference type="Pfam" id="PF26202">
    <property type="entry name" value="HA_Alsin"/>
    <property type="match status" value="1"/>
</dbReference>
<evidence type="ECO:0000256" key="4">
    <source>
        <dbReference type="SAM" id="MobiDB-lite"/>
    </source>
</evidence>
<protein>
    <recommendedName>
        <fullName evidence="5">VPS9 domain-containing protein</fullName>
    </recommendedName>
</protein>
<feature type="region of interest" description="Disordered" evidence="4">
    <location>
        <begin position="443"/>
        <end position="536"/>
    </location>
</feature>
<dbReference type="InterPro" id="IPR051984">
    <property type="entry name" value="Alsin"/>
</dbReference>
<keyword evidence="7" id="KW-1185">Reference proteome</keyword>
<dbReference type="Gene3D" id="2.130.10.30">
    <property type="entry name" value="Regulator of chromosome condensation 1/beta-lactamase-inhibitor protein II"/>
    <property type="match status" value="2"/>
</dbReference>
<feature type="compositionally biased region" description="Low complexity" evidence="4">
    <location>
        <begin position="573"/>
        <end position="582"/>
    </location>
</feature>
<feature type="compositionally biased region" description="Polar residues" evidence="4">
    <location>
        <begin position="384"/>
        <end position="411"/>
    </location>
</feature>
<feature type="domain" description="VPS9" evidence="5">
    <location>
        <begin position="1675"/>
        <end position="1821"/>
    </location>
</feature>
<dbReference type="PROSITE" id="PS50012">
    <property type="entry name" value="RCC1_3"/>
    <property type="match status" value="5"/>
</dbReference>
<dbReference type="SUPFAM" id="SSF50985">
    <property type="entry name" value="RCC1/BLIP-II"/>
    <property type="match status" value="2"/>
</dbReference>
<feature type="repeat" description="RCC1" evidence="3">
    <location>
        <begin position="677"/>
        <end position="728"/>
    </location>
</feature>
<feature type="compositionally biased region" description="Polar residues" evidence="4">
    <location>
        <begin position="557"/>
        <end position="572"/>
    </location>
</feature>
<dbReference type="SMART" id="SM00698">
    <property type="entry name" value="MORN"/>
    <property type="match status" value="7"/>
</dbReference>
<sequence>MDICEYEIREEKSEDVVYEWQGYFGDINLNTFPVFHGKKILKVSVGVGHSLFLTSEHHVYGYGKNNRGQAGIPDEEFYQQPQIIDSLSDKRVVEVACGVSHSGAITDDGDVYCWGDNSRTQCGLDTPDKISIPLIVPISETGEACEHGVTGDKKVVARQISCGAVHTLILCSEGNVWSWGEGAQLGRGGAVQSSKPCLLETLKGKNVIKICCGHSNSVALVARSERQPKKQKQENRPSTDVQTSKYFPSRCSVCNTEIYTYTDNSDTCIIENYHVCKDDKVPVDRSVDSLGDDSFTSSATSDLRTSAISEGSGGSKITESTDSKIIEEDENAVLQNNSHTTDGDDAKEPDKATATPDTSDPPNATDTCQNIDKPSANAEKESTNSKSTDLESTNSKSTDLESTVPEPNTKQSDVDPTPQEQIDSAQDVSKSLGGVTATLVADTSMSSAGNSDSVNEKSSKDAIIPSKKCEVKTPEEVLPEPEEDIWQKAPTPDRMPDITRESPSSPTKEVTVKNSKKQANNQEDGKTERSSFGGFFHGVMQNIGSAASKAITDIQNQIPYGANPNTGNGSIAKSSSQDSNSPKSDRSPVSDQHNFILTCGPLDSPRRGSKEQSPTKAWSPEKDRVSKKPQSIKTLMDRQEQMEKRASLSSPGKAVAASSIGSFEGGSDEDSPVVIDTEVWVWGRNTKGQLGLGDSLDRDIPKCIKMMNGKEVVVIAAGHSHCVAATANSQVYTWGHNGYLQLGHNETTVTPCRVKFMKGCYVWDVAAGDSYSVFLADSSGMKPAVFYCGKHPSKEANAPLKKIMNPTIIGPLKKCGWVRQVQARGDNCFCFVKPGDGVTATMFEFASSERGFYQQLNRIINAFIKPLQKSAFYTSLDVYPFKTCLQNLLQAFVDLSKKVGEGIAEVSEITRENQCFFDARIMTHSLQFVKEFRNYSNLYADMLAVGGFDYCGKMGTSFFDMCKDIFPDLIADKSADKSQYSSAFRRTMEYPFIRVKLDYRRLFGKMAENLPQESDEKNLLNRVLLNWESLKMTMSTDHRIAEATRVFWEGVHPKILDALRVPSKRLLRDSKTSPLMLPHAGRFSNHVIALFNDGFVHIQNTTYQHYPLSTLWVESHSSEAEQQNVIIVTSPEDTLTLVASTPEEKAEWLMNLNAAINKELCIQKSVSQRNSAERFTPPLIRHVIHTFTKHCLYKDATYKGFMLNGKMHGQGEMSWHDGRKYIGKFSQGLQQGHGQYIIPRSEGFEIQDGNWKDGKLNGYGIIKYENEDSYKGYFKDGQRFGHGIFKQGLHMSNAASIYIGEWYNDKRHGYGVQDDIMKGEKYMGMWQEDCCHGKGVVVTLDGMYFEGNFVYDKLTGFGLMLTDDNSCYEGEFQGVTLLQGKGSLTLPSGDKLDGVFNGTWNEGLKFNGTFIRAELTHSGPSKPKSHMLDINNRTYGKLSVPADSKWSDIFKHTLALLGYLESKNNPNKAWEVVAVKLTQGQKKIKELEKKSPTKAKTHTVSLESLQTIPPYNTGKLSIESYNNIAAYLAKAFDNPYHPLGNLVDGIVDVFRAAYVGVGAHPRLLHHAVQEIKSYVKRIYVVVRLLFPDLPAKTGPVNIYTETSDKTQGIPLSTEAAEAFLRSNSDDDEPSEIISAAGLLYPILLPKIYPPLSDLYGLYNDRDDNTYWERVTKLNRQGDMALMAFLGIDERFWLMKEVLLQDKSQKLSAARDQCYASAVDTLQQLSTAFSPIEKLRVIEKTFQEITETVQASLKDDHVWCMDDLFPIFQFVVVRAKIRHLGAEVHMIDDLMETHLEFGELGIMFTTLKACYFQIQNEKIQHH</sequence>
<dbReference type="InterPro" id="IPR057248">
    <property type="entry name" value="Alsin-like_PH"/>
</dbReference>
<feature type="region of interest" description="Disordered" evidence="4">
    <location>
        <begin position="557"/>
        <end position="669"/>
    </location>
</feature>
<feature type="repeat" description="RCC1" evidence="3">
    <location>
        <begin position="729"/>
        <end position="778"/>
    </location>
</feature>
<evidence type="ECO:0000313" key="6">
    <source>
        <dbReference type="EMBL" id="KAK6165314.1"/>
    </source>
</evidence>
<dbReference type="Gene3D" id="1.20.900.10">
    <property type="entry name" value="Dbl homology (DH) domain"/>
    <property type="match status" value="1"/>
</dbReference>
<dbReference type="Pfam" id="PF25389">
    <property type="entry name" value="DH_ALS2"/>
    <property type="match status" value="1"/>
</dbReference>
<dbReference type="Gene3D" id="2.20.110.10">
    <property type="entry name" value="Histone H3 K4-specific methyltransferase SET7/9 N-terminal domain"/>
    <property type="match status" value="3"/>
</dbReference>
<dbReference type="InterPro" id="IPR000408">
    <property type="entry name" value="Reg_chr_condens"/>
</dbReference>
<dbReference type="SUPFAM" id="SSF82185">
    <property type="entry name" value="Histone H3 K4-specific methyltransferase SET7/9 N-terminal domain"/>
    <property type="match status" value="2"/>
</dbReference>
<dbReference type="InterPro" id="IPR037191">
    <property type="entry name" value="VPS9_dom_sf"/>
</dbReference>
<name>A0AAN8GFG4_PATCE</name>
<dbReference type="SUPFAM" id="SSF48065">
    <property type="entry name" value="DBL homology domain (DH-domain)"/>
    <property type="match status" value="1"/>
</dbReference>
<keyword evidence="1" id="KW-0344">Guanine-nucleotide releasing factor</keyword>
<proteinExistence type="predicted"/>
<evidence type="ECO:0000313" key="7">
    <source>
        <dbReference type="Proteomes" id="UP001347796"/>
    </source>
</evidence>
<dbReference type="GO" id="GO:0016197">
    <property type="term" value="P:endosomal transport"/>
    <property type="evidence" value="ECO:0007669"/>
    <property type="project" value="TreeGrafter"/>
</dbReference>
<evidence type="ECO:0000256" key="1">
    <source>
        <dbReference type="ARBA" id="ARBA00022658"/>
    </source>
</evidence>
<dbReference type="InterPro" id="IPR011993">
    <property type="entry name" value="PH-like_dom_sf"/>
</dbReference>
<feature type="compositionally biased region" description="Basic and acidic residues" evidence="4">
    <location>
        <begin position="341"/>
        <end position="351"/>
    </location>
</feature>
<feature type="region of interest" description="Disordered" evidence="4">
    <location>
        <begin position="290"/>
        <end position="430"/>
    </location>
</feature>
<feature type="repeat" description="RCC1" evidence="3">
    <location>
        <begin position="57"/>
        <end position="108"/>
    </location>
</feature>
<feature type="compositionally biased region" description="Polar residues" evidence="4">
    <location>
        <begin position="418"/>
        <end position="429"/>
    </location>
</feature>
<feature type="compositionally biased region" description="Polar residues" evidence="4">
    <location>
        <begin position="443"/>
        <end position="453"/>
    </location>
</feature>
<dbReference type="Gene3D" id="2.30.29.30">
    <property type="entry name" value="Pleckstrin-homology domain (PH domain)/Phosphotyrosine-binding domain (PTB)"/>
    <property type="match status" value="1"/>
</dbReference>
<dbReference type="Pfam" id="PF02493">
    <property type="entry name" value="MORN"/>
    <property type="match status" value="6"/>
</dbReference>
<dbReference type="PANTHER" id="PTHR46089">
    <property type="entry name" value="ALSIN HOMOLOG"/>
    <property type="match status" value="1"/>
</dbReference>
<feature type="compositionally biased region" description="Basic and acidic residues" evidence="4">
    <location>
        <begin position="223"/>
        <end position="237"/>
    </location>
</feature>
<dbReference type="InterPro" id="IPR003123">
    <property type="entry name" value="VPS9"/>
</dbReference>
<evidence type="ECO:0000256" key="3">
    <source>
        <dbReference type="PROSITE-ProRule" id="PRU00235"/>
    </source>
</evidence>
<feature type="repeat" description="RCC1" evidence="3">
    <location>
        <begin position="109"/>
        <end position="173"/>
    </location>
</feature>
<gene>
    <name evidence="6" type="ORF">SNE40_022263</name>
</gene>
<feature type="compositionally biased region" description="Polar residues" evidence="4">
    <location>
        <begin position="355"/>
        <end position="372"/>
    </location>
</feature>
<dbReference type="SUPFAM" id="SSF109993">
    <property type="entry name" value="VPS9 domain"/>
    <property type="match status" value="1"/>
</dbReference>
<dbReference type="InterPro" id="IPR009091">
    <property type="entry name" value="RCC1/BLIP-II"/>
</dbReference>
<keyword evidence="2" id="KW-0677">Repeat</keyword>
<feature type="region of interest" description="Disordered" evidence="4">
    <location>
        <begin position="223"/>
        <end position="244"/>
    </location>
</feature>
<dbReference type="GO" id="GO:0005085">
    <property type="term" value="F:guanyl-nucleotide exchange factor activity"/>
    <property type="evidence" value="ECO:0007669"/>
    <property type="project" value="UniProtKB-KW"/>
</dbReference>
<dbReference type="PROSITE" id="PS51205">
    <property type="entry name" value="VPS9"/>
    <property type="match status" value="1"/>
</dbReference>
<dbReference type="InterPro" id="IPR059093">
    <property type="entry name" value="HA_Alsin"/>
</dbReference>
<dbReference type="SUPFAM" id="SSF50729">
    <property type="entry name" value="PH domain-like"/>
    <property type="match status" value="1"/>
</dbReference>
<dbReference type="PANTHER" id="PTHR46089:SF2">
    <property type="entry name" value="ALSIN HOMOLOG"/>
    <property type="match status" value="1"/>
</dbReference>
<dbReference type="Pfam" id="PF25383">
    <property type="entry name" value="PH_alsin"/>
    <property type="match status" value="1"/>
</dbReference>